<evidence type="ECO:0000259" key="1">
    <source>
        <dbReference type="Pfam" id="PF22308"/>
    </source>
</evidence>
<name>A0A0W1A6R0_9GAMM</name>
<evidence type="ECO:0000313" key="2">
    <source>
        <dbReference type="EMBL" id="KTD76985.1"/>
    </source>
</evidence>
<reference evidence="2 3" key="1">
    <citation type="submission" date="2015-11" db="EMBL/GenBank/DDBJ databases">
        <title>Genomic analysis of 38 Legionella species identifies large and diverse effector repertoires.</title>
        <authorList>
            <person name="Burstein D."/>
            <person name="Amaro F."/>
            <person name="Zusman T."/>
            <person name="Lifshitz Z."/>
            <person name="Cohen O."/>
            <person name="Gilbert J.A."/>
            <person name="Pupko T."/>
            <person name="Shuman H.A."/>
            <person name="Segal G."/>
        </authorList>
    </citation>
    <scope>NUCLEOTIDE SEQUENCE [LARGE SCALE GENOMIC DNA]</scope>
    <source>
        <strain evidence="2 3">ATCC 49508</strain>
    </source>
</reference>
<dbReference type="Proteomes" id="UP000054662">
    <property type="component" value="Unassembled WGS sequence"/>
</dbReference>
<proteinExistence type="predicted"/>
<sequence length="239" mass="28945">MDMTTETDFVLPQLSKWRKNVFLGYATQVLEAQQQMTTSKGKNILHYTLRKKRKHERMSHYPKGDRIDHSTGSQYFYHCHRENYDSTEHGHFHCFIRYKHIPKRIKPAALSDWDRYIDNPMTHLVAIGMNQFGLPIRLFTVNRWVTSEIWYDADHISYFLKRYKMTLADDPYWQVLDKWLEGMLHLFSPQIEWLHHVRDEQIKNHQRSKPTQNPYMDYDLEELSEISIDLKKQIEWIIS</sequence>
<organism evidence="2 3">
    <name type="scientific">Legionella worsleiensis</name>
    <dbReference type="NCBI Taxonomy" id="45076"/>
    <lineage>
        <taxon>Bacteria</taxon>
        <taxon>Pseudomonadati</taxon>
        <taxon>Pseudomonadota</taxon>
        <taxon>Gammaproteobacteria</taxon>
        <taxon>Legionellales</taxon>
        <taxon>Legionellaceae</taxon>
        <taxon>Legionella</taxon>
    </lineage>
</organism>
<gene>
    <name evidence="2" type="ORF">Lwor_2210</name>
</gene>
<feature type="domain" description="DUF6969" evidence="1">
    <location>
        <begin position="26"/>
        <end position="228"/>
    </location>
</feature>
<dbReference type="AlphaFoldDB" id="A0A0W1A6R0"/>
<keyword evidence="3" id="KW-1185">Reference proteome</keyword>
<dbReference type="STRING" id="45076.Lwor_2210"/>
<protein>
    <recommendedName>
        <fullName evidence="1">DUF6969 domain-containing protein</fullName>
    </recommendedName>
</protein>
<comment type="caution">
    <text evidence="2">The sequence shown here is derived from an EMBL/GenBank/DDBJ whole genome shotgun (WGS) entry which is preliminary data.</text>
</comment>
<evidence type="ECO:0000313" key="3">
    <source>
        <dbReference type="Proteomes" id="UP000054662"/>
    </source>
</evidence>
<accession>A0A0W1A6R0</accession>
<dbReference type="EMBL" id="LNZC01000027">
    <property type="protein sequence ID" value="KTD76985.1"/>
    <property type="molecule type" value="Genomic_DNA"/>
</dbReference>
<dbReference type="InterPro" id="IPR054242">
    <property type="entry name" value="DUF6969"/>
</dbReference>
<dbReference type="Pfam" id="PF22308">
    <property type="entry name" value="DUF6969"/>
    <property type="match status" value="1"/>
</dbReference>
<dbReference type="PATRIC" id="fig|45076.6.peg.2421"/>